<evidence type="ECO:0000256" key="1">
    <source>
        <dbReference type="ARBA" id="ARBA00004651"/>
    </source>
</evidence>
<dbReference type="Gene3D" id="1.10.287.3510">
    <property type="match status" value="1"/>
</dbReference>
<dbReference type="EMBL" id="AONC01000028">
    <property type="protein sequence ID" value="EXJ15260.1"/>
    <property type="molecule type" value="Genomic_DNA"/>
</dbReference>
<keyword evidence="6 7" id="KW-0472">Membrane</keyword>
<dbReference type="InterPro" id="IPR039428">
    <property type="entry name" value="NUOK/Mnh_C1-like"/>
</dbReference>
<organism evidence="8 9">
    <name type="scientific">Imhoffiella purpurea</name>
    <dbReference type="NCBI Taxonomy" id="1249627"/>
    <lineage>
        <taxon>Bacteria</taxon>
        <taxon>Pseudomonadati</taxon>
        <taxon>Pseudomonadota</taxon>
        <taxon>Gammaproteobacteria</taxon>
        <taxon>Chromatiales</taxon>
        <taxon>Chromatiaceae</taxon>
        <taxon>Imhoffiella</taxon>
    </lineage>
</organism>
<evidence type="ECO:0000313" key="8">
    <source>
        <dbReference type="EMBL" id="EXJ15260.1"/>
    </source>
</evidence>
<comment type="similarity">
    <text evidence="2">Belongs to the CPA3 antiporters (TC 2.A.63) subunit C family.</text>
</comment>
<dbReference type="AlphaFoldDB" id="W9VXX3"/>
<dbReference type="Proteomes" id="UP000019460">
    <property type="component" value="Unassembled WGS sequence"/>
</dbReference>
<keyword evidence="4 7" id="KW-0812">Transmembrane</keyword>
<dbReference type="PANTHER" id="PTHR34583">
    <property type="entry name" value="ANTIPORTER SUBUNIT MNHC2-RELATED"/>
    <property type="match status" value="1"/>
</dbReference>
<comment type="caution">
    <text evidence="8">The sequence shown here is derived from an EMBL/GenBank/DDBJ whole genome shotgun (WGS) entry which is preliminary data.</text>
</comment>
<name>W9VXX3_9GAMM</name>
<dbReference type="Pfam" id="PF00420">
    <property type="entry name" value="Oxidored_q2"/>
    <property type="match status" value="1"/>
</dbReference>
<evidence type="ECO:0000256" key="3">
    <source>
        <dbReference type="ARBA" id="ARBA00022475"/>
    </source>
</evidence>
<proteinExistence type="inferred from homology"/>
<accession>W9VXX3</accession>
<evidence type="ECO:0000256" key="5">
    <source>
        <dbReference type="ARBA" id="ARBA00022989"/>
    </source>
</evidence>
<dbReference type="STRING" id="1249627.D779_1558"/>
<dbReference type="OrthoDB" id="9799219at2"/>
<reference evidence="8 9" key="1">
    <citation type="submission" date="2012-11" db="EMBL/GenBank/DDBJ databases">
        <title>Genome assembly of Thiorhodococcus sp. AK35.</title>
        <authorList>
            <person name="Nupur N."/>
            <person name="Khatri I."/>
            <person name="Subramanian S."/>
            <person name="Pinnaka A."/>
        </authorList>
    </citation>
    <scope>NUCLEOTIDE SEQUENCE [LARGE SCALE GENOMIC DNA]</scope>
    <source>
        <strain evidence="8 9">AK35</strain>
    </source>
</reference>
<gene>
    <name evidence="8" type="ORF">D779_1558</name>
</gene>
<comment type="subcellular location">
    <subcellularLocation>
        <location evidence="1">Cell membrane</location>
        <topology evidence="1">Multi-pass membrane protein</topology>
    </subcellularLocation>
</comment>
<evidence type="ECO:0000256" key="7">
    <source>
        <dbReference type="SAM" id="Phobius"/>
    </source>
</evidence>
<evidence type="ECO:0000256" key="4">
    <source>
        <dbReference type="ARBA" id="ARBA00022692"/>
    </source>
</evidence>
<protein>
    <submittedName>
        <fullName evidence="8">Putative Na(+) H(+) antiporter subunit C</fullName>
    </submittedName>
</protein>
<feature type="transmembrane region" description="Helical" evidence="7">
    <location>
        <begin position="12"/>
        <end position="32"/>
    </location>
</feature>
<dbReference type="RefSeq" id="WP_052348016.1">
    <property type="nucleotide sequence ID" value="NZ_AONC01000028.1"/>
</dbReference>
<dbReference type="PANTHER" id="PTHR34583:SF2">
    <property type="entry name" value="ANTIPORTER SUBUNIT MNHC2-RELATED"/>
    <property type="match status" value="1"/>
</dbReference>
<evidence type="ECO:0000313" key="9">
    <source>
        <dbReference type="Proteomes" id="UP000019460"/>
    </source>
</evidence>
<dbReference type="eggNOG" id="COG1006">
    <property type="taxonomic scope" value="Bacteria"/>
</dbReference>
<keyword evidence="3" id="KW-1003">Cell membrane</keyword>
<keyword evidence="9" id="KW-1185">Reference proteome</keyword>
<dbReference type="GO" id="GO:0005886">
    <property type="term" value="C:plasma membrane"/>
    <property type="evidence" value="ECO:0007669"/>
    <property type="project" value="UniProtKB-SubCell"/>
</dbReference>
<keyword evidence="5 7" id="KW-1133">Transmembrane helix</keyword>
<evidence type="ECO:0000256" key="6">
    <source>
        <dbReference type="ARBA" id="ARBA00023136"/>
    </source>
</evidence>
<dbReference type="InterPro" id="IPR050601">
    <property type="entry name" value="CPA3_antiporter_subunitC"/>
</dbReference>
<sequence length="127" mass="13512">MLAFLNDPGVLHGIVVLGTLILFFIGLYGLLAKRHLLKVLIGIALMELSVYLLFIGLATSPGETAPILSDGLRSFTHMADPVPQALTLTAIVIGLAVLALGVSLAIQYHRLTGRADVASLTELKEPR</sequence>
<feature type="transmembrane region" description="Helical" evidence="7">
    <location>
        <begin position="39"/>
        <end position="62"/>
    </location>
</feature>
<evidence type="ECO:0000256" key="2">
    <source>
        <dbReference type="ARBA" id="ARBA00010388"/>
    </source>
</evidence>
<feature type="transmembrane region" description="Helical" evidence="7">
    <location>
        <begin position="82"/>
        <end position="106"/>
    </location>
</feature>